<dbReference type="PROSITE" id="PS51168">
    <property type="entry name" value="CHORISMATE_MUT_2"/>
    <property type="match status" value="1"/>
</dbReference>
<dbReference type="PANTHER" id="PTHR38041:SF1">
    <property type="entry name" value="CHORISMATE MUTASE"/>
    <property type="match status" value="1"/>
</dbReference>
<comment type="caution">
    <text evidence="2">The sequence shown here is derived from an EMBL/GenBank/DDBJ whole genome shotgun (WGS) entry which is preliminary data.</text>
</comment>
<reference evidence="2" key="1">
    <citation type="submission" date="2023-07" db="EMBL/GenBank/DDBJ databases">
        <title>Genome content predicts the carbon catabolic preferences of heterotrophic bacteria.</title>
        <authorList>
            <person name="Gralka M."/>
        </authorList>
    </citation>
    <scope>NUCLEOTIDE SEQUENCE</scope>
    <source>
        <strain evidence="2">I2M02</strain>
    </source>
</reference>
<accession>A0AAW7XT52</accession>
<proteinExistence type="predicted"/>
<feature type="domain" description="Chorismate mutase" evidence="1">
    <location>
        <begin position="7"/>
        <end position="98"/>
    </location>
</feature>
<dbReference type="AlphaFoldDB" id="A0AAW7XT52"/>
<organism evidence="2 3">
    <name type="scientific">Celeribacter halophilus</name>
    <dbReference type="NCBI Taxonomy" id="576117"/>
    <lineage>
        <taxon>Bacteria</taxon>
        <taxon>Pseudomonadati</taxon>
        <taxon>Pseudomonadota</taxon>
        <taxon>Alphaproteobacteria</taxon>
        <taxon>Rhodobacterales</taxon>
        <taxon>Roseobacteraceae</taxon>
        <taxon>Celeribacter</taxon>
    </lineage>
</organism>
<evidence type="ECO:0000313" key="2">
    <source>
        <dbReference type="EMBL" id="MDO6457220.1"/>
    </source>
</evidence>
<sequence length="106" mass="11927">MPMLKPPKDIPTMAELRQQIDRIDRDLVALLALRQAHVDRAIELKPGEGLPARIETRVQDVLDKVEAQAREAGFTPDLARRMWALMVEEMIAREERVLGSGEGNGD</sequence>
<dbReference type="InterPro" id="IPR002701">
    <property type="entry name" value="CM_II_prokaryot"/>
</dbReference>
<dbReference type="GO" id="GO:0046417">
    <property type="term" value="P:chorismate metabolic process"/>
    <property type="evidence" value="ECO:0007669"/>
    <property type="project" value="InterPro"/>
</dbReference>
<dbReference type="SMART" id="SM00830">
    <property type="entry name" value="CM_2"/>
    <property type="match status" value="1"/>
</dbReference>
<dbReference type="PANTHER" id="PTHR38041">
    <property type="entry name" value="CHORISMATE MUTASE"/>
    <property type="match status" value="1"/>
</dbReference>
<dbReference type="Pfam" id="PF01817">
    <property type="entry name" value="CM_2"/>
    <property type="match status" value="1"/>
</dbReference>
<dbReference type="InterPro" id="IPR051331">
    <property type="entry name" value="Chorismate_mutase-related"/>
</dbReference>
<dbReference type="Proteomes" id="UP001169823">
    <property type="component" value="Unassembled WGS sequence"/>
</dbReference>
<evidence type="ECO:0000313" key="3">
    <source>
        <dbReference type="Proteomes" id="UP001169823"/>
    </source>
</evidence>
<name>A0AAW7XT52_9RHOB</name>
<protein>
    <submittedName>
        <fullName evidence="2">Chorismate mutase</fullName>
    </submittedName>
</protein>
<dbReference type="GO" id="GO:0009697">
    <property type="term" value="P:salicylic acid biosynthetic process"/>
    <property type="evidence" value="ECO:0007669"/>
    <property type="project" value="TreeGrafter"/>
</dbReference>
<gene>
    <name evidence="2" type="ORF">Q4494_09035</name>
</gene>
<dbReference type="EMBL" id="JAUOPJ010000006">
    <property type="protein sequence ID" value="MDO6457220.1"/>
    <property type="molecule type" value="Genomic_DNA"/>
</dbReference>
<dbReference type="GO" id="GO:0004106">
    <property type="term" value="F:chorismate mutase activity"/>
    <property type="evidence" value="ECO:0007669"/>
    <property type="project" value="InterPro"/>
</dbReference>
<evidence type="ECO:0000259" key="1">
    <source>
        <dbReference type="PROSITE" id="PS51168"/>
    </source>
</evidence>